<dbReference type="PANTHER" id="PTHR33164:SF57">
    <property type="entry name" value="MARR-FAMILY TRANSCRIPTIONAL REGULATOR"/>
    <property type="match status" value="1"/>
</dbReference>
<proteinExistence type="predicted"/>
<dbReference type="Proteomes" id="UP000660668">
    <property type="component" value="Unassembled WGS sequence"/>
</dbReference>
<dbReference type="Pfam" id="PF12802">
    <property type="entry name" value="MarR_2"/>
    <property type="match status" value="1"/>
</dbReference>
<dbReference type="GO" id="GO:0003700">
    <property type="term" value="F:DNA-binding transcription factor activity"/>
    <property type="evidence" value="ECO:0007669"/>
    <property type="project" value="InterPro"/>
</dbReference>
<evidence type="ECO:0000259" key="1">
    <source>
        <dbReference type="PROSITE" id="PS50995"/>
    </source>
</evidence>
<evidence type="ECO:0000313" key="3">
    <source>
        <dbReference type="Proteomes" id="UP000660668"/>
    </source>
</evidence>
<accession>A0A930YL10</accession>
<dbReference type="InterPro" id="IPR036388">
    <property type="entry name" value="WH-like_DNA-bd_sf"/>
</dbReference>
<name>A0A930YL10_9ACTN</name>
<dbReference type="SUPFAM" id="SSF46785">
    <property type="entry name" value="Winged helix' DNA-binding domain"/>
    <property type="match status" value="1"/>
</dbReference>
<sequence length="147" mass="16472">MTARRADTLGDLEHEVGVLIRRVRRVIGLRARAVHPDLMPSSYLMLAYVAEQGPLRASEIAEQFDIDKGAVSRQVAHLTELGLLARVADPEDGRALLVSVSEEGRTRLTDVARHRRKWLDERLGDWSEAELTGFVETLGRYNRALDG</sequence>
<gene>
    <name evidence="2" type="ORF">ISU10_02260</name>
</gene>
<keyword evidence="3" id="KW-1185">Reference proteome</keyword>
<dbReference type="PANTHER" id="PTHR33164">
    <property type="entry name" value="TRANSCRIPTIONAL REGULATOR, MARR FAMILY"/>
    <property type="match status" value="1"/>
</dbReference>
<dbReference type="Gene3D" id="1.10.10.10">
    <property type="entry name" value="Winged helix-like DNA-binding domain superfamily/Winged helix DNA-binding domain"/>
    <property type="match status" value="1"/>
</dbReference>
<feature type="domain" description="HTH marR-type" evidence="1">
    <location>
        <begin position="1"/>
        <end position="143"/>
    </location>
</feature>
<dbReference type="InterPro" id="IPR039422">
    <property type="entry name" value="MarR/SlyA-like"/>
</dbReference>
<comment type="caution">
    <text evidence="2">The sequence shown here is derived from an EMBL/GenBank/DDBJ whole genome shotgun (WGS) entry which is preliminary data.</text>
</comment>
<dbReference type="SMART" id="SM00347">
    <property type="entry name" value="HTH_MARR"/>
    <property type="match status" value="1"/>
</dbReference>
<dbReference type="AlphaFoldDB" id="A0A930YL10"/>
<evidence type="ECO:0000313" key="2">
    <source>
        <dbReference type="EMBL" id="MBF4766589.1"/>
    </source>
</evidence>
<dbReference type="RefSeq" id="WP_194694745.1">
    <property type="nucleotide sequence ID" value="NZ_JADKPO010000002.1"/>
</dbReference>
<dbReference type="InterPro" id="IPR036390">
    <property type="entry name" value="WH_DNA-bd_sf"/>
</dbReference>
<dbReference type="EMBL" id="JADKPO010000002">
    <property type="protein sequence ID" value="MBF4766589.1"/>
    <property type="molecule type" value="Genomic_DNA"/>
</dbReference>
<dbReference type="PROSITE" id="PS50995">
    <property type="entry name" value="HTH_MARR_2"/>
    <property type="match status" value="1"/>
</dbReference>
<dbReference type="InterPro" id="IPR000835">
    <property type="entry name" value="HTH_MarR-typ"/>
</dbReference>
<protein>
    <submittedName>
        <fullName evidence="2">MarR family transcriptional regulator</fullName>
    </submittedName>
</protein>
<dbReference type="GO" id="GO:0006950">
    <property type="term" value="P:response to stress"/>
    <property type="evidence" value="ECO:0007669"/>
    <property type="project" value="TreeGrafter"/>
</dbReference>
<reference evidence="2" key="1">
    <citation type="submission" date="2020-11" db="EMBL/GenBank/DDBJ databases">
        <title>Nocardioides cynanchi sp. nov., isolated from soil of rhizosphere of Cynanchum wilfordii.</title>
        <authorList>
            <person name="Lee J.-S."/>
            <person name="Suh M.K."/>
            <person name="Kim J.-S."/>
        </authorList>
    </citation>
    <scope>NUCLEOTIDE SEQUENCE</scope>
    <source>
        <strain evidence="2">KCTC 19276</strain>
    </source>
</reference>
<organism evidence="2 3">
    <name type="scientific">Nocardioides agariphilus</name>
    <dbReference type="NCBI Taxonomy" id="433664"/>
    <lineage>
        <taxon>Bacteria</taxon>
        <taxon>Bacillati</taxon>
        <taxon>Actinomycetota</taxon>
        <taxon>Actinomycetes</taxon>
        <taxon>Propionibacteriales</taxon>
        <taxon>Nocardioidaceae</taxon>
        <taxon>Nocardioides</taxon>
    </lineage>
</organism>